<comment type="similarity">
    <text evidence="2">Belongs to the glycosyl hydrolase 18 family. Chitinase class V subfamily.</text>
</comment>
<feature type="domain" description="GH18" evidence="19">
    <location>
        <begin position="263"/>
        <end position="624"/>
    </location>
</feature>
<dbReference type="InterPro" id="IPR036852">
    <property type="entry name" value="Peptidase_S8/S53_dom_sf"/>
</dbReference>
<feature type="compositionally biased region" description="Acidic residues" evidence="17">
    <location>
        <begin position="809"/>
        <end position="820"/>
    </location>
</feature>
<evidence type="ECO:0000256" key="2">
    <source>
        <dbReference type="ARBA" id="ARBA00008682"/>
    </source>
</evidence>
<dbReference type="InterPro" id="IPR036861">
    <property type="entry name" value="Endochitinase-like_sf"/>
</dbReference>
<dbReference type="InterPro" id="IPR018392">
    <property type="entry name" value="LysM"/>
</dbReference>
<comment type="similarity">
    <text evidence="15">Belongs to the peptidase S8 family.</text>
</comment>
<dbReference type="Gene3D" id="3.10.50.10">
    <property type="match status" value="1"/>
</dbReference>
<protein>
    <recommendedName>
        <fullName evidence="3">chitinase</fullName>
        <ecNumber evidence="3">3.2.1.14</ecNumber>
    </recommendedName>
</protein>
<comment type="catalytic activity">
    <reaction evidence="1">
        <text>Random endo-hydrolysis of N-acetyl-beta-D-glucosaminide (1-&gt;4)-beta-linkages in chitin and chitodextrins.</text>
        <dbReference type="EC" id="3.2.1.14"/>
    </reaction>
</comment>
<dbReference type="PROSITE" id="PS01095">
    <property type="entry name" value="GH18_1"/>
    <property type="match status" value="1"/>
</dbReference>
<evidence type="ECO:0000256" key="4">
    <source>
        <dbReference type="ARBA" id="ARBA00022669"/>
    </source>
</evidence>
<evidence type="ECO:0000256" key="16">
    <source>
        <dbReference type="RuleBase" id="RU000489"/>
    </source>
</evidence>
<dbReference type="PROSITE" id="PS00137">
    <property type="entry name" value="SUBTILASE_HIS"/>
    <property type="match status" value="1"/>
</dbReference>
<evidence type="ECO:0000313" key="20">
    <source>
        <dbReference type="EMBL" id="KAL2814526.1"/>
    </source>
</evidence>
<dbReference type="Pfam" id="PF01476">
    <property type="entry name" value="LysM"/>
    <property type="match status" value="1"/>
</dbReference>
<evidence type="ECO:0000256" key="10">
    <source>
        <dbReference type="ARBA" id="ARBA00023026"/>
    </source>
</evidence>
<gene>
    <name evidence="20" type="ORF">BDW59DRAFT_167173</name>
</gene>
<evidence type="ECO:0000259" key="19">
    <source>
        <dbReference type="PROSITE" id="PS51910"/>
    </source>
</evidence>
<dbReference type="PROSITE" id="PS00138">
    <property type="entry name" value="SUBTILASE_SER"/>
    <property type="match status" value="1"/>
</dbReference>
<evidence type="ECO:0000256" key="5">
    <source>
        <dbReference type="ARBA" id="ARBA00022670"/>
    </source>
</evidence>
<dbReference type="InterPro" id="IPR001002">
    <property type="entry name" value="Chitin-bd_1"/>
</dbReference>
<keyword evidence="11" id="KW-0865">Zymogen</keyword>
<dbReference type="InterPro" id="IPR017853">
    <property type="entry name" value="GH"/>
</dbReference>
<dbReference type="PRINTS" id="PR00723">
    <property type="entry name" value="SUBTILISIN"/>
</dbReference>
<evidence type="ECO:0000259" key="18">
    <source>
        <dbReference type="PROSITE" id="PS51782"/>
    </source>
</evidence>
<name>A0ABR4HGL0_9EURO</name>
<dbReference type="InterPro" id="IPR023828">
    <property type="entry name" value="Peptidase_S8_Ser-AS"/>
</dbReference>
<evidence type="ECO:0000256" key="11">
    <source>
        <dbReference type="ARBA" id="ARBA00023145"/>
    </source>
</evidence>
<dbReference type="EMBL" id="JBFXLS010000125">
    <property type="protein sequence ID" value="KAL2814526.1"/>
    <property type="molecule type" value="Genomic_DNA"/>
</dbReference>
<dbReference type="Pfam" id="PF00704">
    <property type="entry name" value="Glyco_hydro_18"/>
    <property type="match status" value="1"/>
</dbReference>
<comment type="caution">
    <text evidence="20">The sequence shown here is derived from an EMBL/GenBank/DDBJ whole genome shotgun (WGS) entry which is preliminary data.</text>
</comment>
<accession>A0ABR4HGL0</accession>
<evidence type="ECO:0000256" key="9">
    <source>
        <dbReference type="ARBA" id="ARBA00023024"/>
    </source>
</evidence>
<keyword evidence="12" id="KW-0119">Carbohydrate metabolism</keyword>
<evidence type="ECO:0000256" key="14">
    <source>
        <dbReference type="ARBA" id="ARBA00023326"/>
    </source>
</evidence>
<evidence type="ECO:0000256" key="8">
    <source>
        <dbReference type="ARBA" id="ARBA00022825"/>
    </source>
</evidence>
<keyword evidence="14" id="KW-0624">Polysaccharide degradation</keyword>
<keyword evidence="5 15" id="KW-0645">Protease</keyword>
<dbReference type="InterPro" id="IPR001579">
    <property type="entry name" value="Glyco_hydro_18_chit_AS"/>
</dbReference>
<dbReference type="Pfam" id="PF00187">
    <property type="entry name" value="Chitin_bind_1"/>
    <property type="match status" value="1"/>
</dbReference>
<reference evidence="20 21" key="1">
    <citation type="submission" date="2024-07" db="EMBL/GenBank/DDBJ databases">
        <title>Section-level genome sequencing and comparative genomics of Aspergillus sections Usti and Cavernicolus.</title>
        <authorList>
            <consortium name="Lawrence Berkeley National Laboratory"/>
            <person name="Nybo J.L."/>
            <person name="Vesth T.C."/>
            <person name="Theobald S."/>
            <person name="Frisvad J.C."/>
            <person name="Larsen T.O."/>
            <person name="Kjaerboelling I."/>
            <person name="Rothschild-Mancinelli K."/>
            <person name="Lyhne E.K."/>
            <person name="Kogle M.E."/>
            <person name="Barry K."/>
            <person name="Clum A."/>
            <person name="Na H."/>
            <person name="Ledsgaard L."/>
            <person name="Lin J."/>
            <person name="Lipzen A."/>
            <person name="Kuo A."/>
            <person name="Riley R."/>
            <person name="Mondo S."/>
            <person name="LaButti K."/>
            <person name="Haridas S."/>
            <person name="Pangalinan J."/>
            <person name="Salamov A.A."/>
            <person name="Simmons B.A."/>
            <person name="Magnuson J.K."/>
            <person name="Chen J."/>
            <person name="Drula E."/>
            <person name="Henrissat B."/>
            <person name="Wiebenga A."/>
            <person name="Lubbers R.J."/>
            <person name="Gomes A.C."/>
            <person name="Makela M.R."/>
            <person name="Stajich J."/>
            <person name="Grigoriev I.V."/>
            <person name="Mortensen U.H."/>
            <person name="De vries R.P."/>
            <person name="Baker S.E."/>
            <person name="Andersen M.R."/>
        </authorList>
    </citation>
    <scope>NUCLEOTIDE SEQUENCE [LARGE SCALE GENOMIC DNA]</scope>
    <source>
        <strain evidence="20 21">CBS 600.67</strain>
    </source>
</reference>
<dbReference type="PANTHER" id="PTHR47700">
    <property type="entry name" value="V CHITINASE, PUTATIVE (AFU_ORTHOLOGUE AFUA_6G13720)-RELATED"/>
    <property type="match status" value="1"/>
</dbReference>
<dbReference type="InterPro" id="IPR000209">
    <property type="entry name" value="Peptidase_S8/S53_dom"/>
</dbReference>
<feature type="region of interest" description="Disordered" evidence="17">
    <location>
        <begin position="792"/>
        <end position="824"/>
    </location>
</feature>
<dbReference type="SUPFAM" id="SSF52743">
    <property type="entry name" value="Subtilisin-like"/>
    <property type="match status" value="1"/>
</dbReference>
<dbReference type="Proteomes" id="UP001610335">
    <property type="component" value="Unassembled WGS sequence"/>
</dbReference>
<feature type="active site" description="Charge relay system" evidence="15">
    <location>
        <position position="1242"/>
    </location>
</feature>
<organism evidence="20 21">
    <name type="scientific">Aspergillus cavernicola</name>
    <dbReference type="NCBI Taxonomy" id="176166"/>
    <lineage>
        <taxon>Eukaryota</taxon>
        <taxon>Fungi</taxon>
        <taxon>Dikarya</taxon>
        <taxon>Ascomycota</taxon>
        <taxon>Pezizomycotina</taxon>
        <taxon>Eurotiomycetes</taxon>
        <taxon>Eurotiomycetidae</taxon>
        <taxon>Eurotiales</taxon>
        <taxon>Aspergillaceae</taxon>
        <taxon>Aspergillus</taxon>
        <taxon>Aspergillus subgen. Nidulantes</taxon>
    </lineage>
</organism>
<dbReference type="Pfam" id="PF00082">
    <property type="entry name" value="Peptidase_S8"/>
    <property type="match status" value="1"/>
</dbReference>
<keyword evidence="21" id="KW-1185">Reference proteome</keyword>
<evidence type="ECO:0000256" key="7">
    <source>
        <dbReference type="ARBA" id="ARBA00022801"/>
    </source>
</evidence>
<dbReference type="PROSITE" id="PS51910">
    <property type="entry name" value="GH18_2"/>
    <property type="match status" value="1"/>
</dbReference>
<dbReference type="CDD" id="cd02878">
    <property type="entry name" value="GH18_zymocin_alpha"/>
    <property type="match status" value="1"/>
</dbReference>
<dbReference type="Gene3D" id="3.10.350.10">
    <property type="entry name" value="LysM domain"/>
    <property type="match status" value="2"/>
</dbReference>
<keyword evidence="8 15" id="KW-0720">Serine protease</keyword>
<feature type="compositionally biased region" description="Low complexity" evidence="17">
    <location>
        <begin position="1561"/>
        <end position="1583"/>
    </location>
</feature>
<keyword evidence="6" id="KW-0732">Signal</keyword>
<feature type="domain" description="LysM" evidence="18">
    <location>
        <begin position="120"/>
        <end position="169"/>
    </location>
</feature>
<dbReference type="InterPro" id="IPR053214">
    <property type="entry name" value="LysM12-like"/>
</dbReference>
<keyword evidence="7 15" id="KW-0378">Hydrolase</keyword>
<dbReference type="InterPro" id="IPR029070">
    <property type="entry name" value="Chitinase_insertion_sf"/>
</dbReference>
<dbReference type="InterPro" id="IPR022398">
    <property type="entry name" value="Peptidase_S8_His-AS"/>
</dbReference>
<dbReference type="InterPro" id="IPR036779">
    <property type="entry name" value="LysM_dom_sf"/>
</dbReference>
<dbReference type="PROSITE" id="PS51782">
    <property type="entry name" value="LYSM"/>
    <property type="match status" value="2"/>
</dbReference>
<dbReference type="PROSITE" id="PS51892">
    <property type="entry name" value="SUBTILASE"/>
    <property type="match status" value="1"/>
</dbReference>
<dbReference type="InterPro" id="IPR015500">
    <property type="entry name" value="Peptidase_S8_subtilisin-rel"/>
</dbReference>
<dbReference type="SUPFAM" id="SSF57016">
    <property type="entry name" value="Plant lectins/antimicrobial peptides"/>
    <property type="match status" value="1"/>
</dbReference>
<evidence type="ECO:0000256" key="15">
    <source>
        <dbReference type="PROSITE-ProRule" id="PRU01240"/>
    </source>
</evidence>
<sequence>MKLSAVALTALSVSQASARHGNGGHSLLSRAALEILPKSWSTSSLHRRAECEYEIIEEDDTCESLAKKCGVKLSDFIKYNSGDSEDDEFCTKILPDDPICCSEGDLPDLRPQPDEDGYCHVHQVGDGDLCDTIETKFHLESTDLDDFNKGKTWGWAGCRRIQPGQKICVSKGKPPMPAEDKLAICGPQVSGTERPTNDTELADLNPCPLNVCCNIWGQCGTTKDFCIDTSMDDTPGTAKNGTNGCISNCGMDIVNNDDPPKEYSRIAYFEAWNHERECLHMDVTHIKSPYTHIHFAFGDISPDDFVPSGNGVEDQFKKFKEMKGDSTPKRIISFGGWAFSNEPGTNHIIRNGVKEENRQKFADNVIKFVEDNGLDGVDFDWEYPGAEDIPGSEPGGPEDGPNYLEFLKLVRDGLPEGKSLSIAAPASYWYLRGFPIKDIAKVVDYIVYMAYDLHGQWDVGNEFATEGCPSGNCLRSHVNMTETMNSLAMVTKAGVNANKIMVGVSSYGRSFKMSEKGCAGPDCKYEGKRNESPAKKGDCTDTGGYIADAEIFKIMELGEVDWKMTYDNDSDTNILVYDEVEWVGFMNSSVKGDRVDRYKKLNFAGVSDWAVDLQQDYSEEDGNIVYVDDDVYEGHEMDCSPPCTFVLPPSKLPEKTTISVAPYTTSVEIPGDTTTTTTITVTPKPITTDSVSFYNIPVTSGENASLVQPYPSLTLERPKIPITYVEDGETKTTTRTLILPPWPMITNGPPEDWDNSTWPPIITTDPGDEDPTSIAPPPTLTRVTLSGSLPEWTSFPGKIRPIKEKPDEPEVEDPDPDDPESDRRVKVPCDLWFFNLCVDELDIHGWEWIVPPGVIPPGPPPPQIINPPPGWTIGPVPPPWPRITIGGDGKPSPFPDKPEPCETEIASLCSATTSYGVTDDGTTTRTTTTSTGETCYTILGCNVEDEDETSTTEDVTCQPTYTVHNRRDVPATDVAALATATAVVDVYYGSTSDEDIEISALVKRQGQGWWFPPPDQNNERNWNNDAKALQGSCKKENVVVYCKDPYNCDKLADRLERVNKPGEGLLTVTKISLQGPDYKFTAFFWVDGLSTKLKANLLDMDECEFIYDPIIWAAELNAAEIPEVVARSEDEDGSASHEFVRRDEQVSTDWAKSRVSIPRDVEDWWKHEAFTEDEKAITDDSKSWKHHYHESAGKGQYVYVIDDCITYRDDQGRLPDFDGTSIVGIGKKAETYGPPLRNDCKHGTMVASLLAGKSFGIAPKVNLIPVNMGVPVRGSAYYDRQLEALVRVLDDLEKNNGRGGQSIVSMSWSIRKAHTAPQFEGVMLELFKRITKHGAILVFSAGNKGVYRLVDESYPGALAAHPDLSPNIIVVGSIDKDGGKSDFSQVFSGADQVGNIVYGPGRQVRGAAVARGGENPVEDGTSFATPLVSGLIAYWRSLPLNDLLADRIKRPTVVRGILNMFLRSLTAGGEDEIEVVKSIWSGQVADDNCLLNRNIELPNPDDENNPFRPCDRISRDIPLPSSITWGEGEPFPTCKENCGKLCEGYYCDPAPTGEPPAWAGPTSTTTSSASSTTTTSSTTTQEPEPTDEPDPPPPCIQIDIKVYQEYFSSESYATASVKVDGVEKCDSKVTEDFHDIEDLLQRAFVFDCSDGYELIGRDNAYWTEMDVFLTTPDIDNMNIDLNKEAEEDGVECDLDDDCTQAWWTNPGGCLEL</sequence>
<keyword evidence="10" id="KW-0843">Virulence</keyword>
<dbReference type="Gene3D" id="3.40.50.200">
    <property type="entry name" value="Peptidase S8/S53 domain"/>
    <property type="match status" value="1"/>
</dbReference>
<dbReference type="InterPro" id="IPR011583">
    <property type="entry name" value="Chitinase_II/V-like_cat"/>
</dbReference>
<dbReference type="CDD" id="cd00306">
    <property type="entry name" value="Peptidases_S8_S53"/>
    <property type="match status" value="1"/>
</dbReference>
<dbReference type="EC" id="3.2.1.14" evidence="3"/>
<evidence type="ECO:0000313" key="21">
    <source>
        <dbReference type="Proteomes" id="UP001610335"/>
    </source>
</evidence>
<evidence type="ECO:0000256" key="17">
    <source>
        <dbReference type="SAM" id="MobiDB-lite"/>
    </source>
</evidence>
<evidence type="ECO:0000256" key="3">
    <source>
        <dbReference type="ARBA" id="ARBA00012729"/>
    </source>
</evidence>
<keyword evidence="9" id="KW-0146">Chitin degradation</keyword>
<feature type="active site" description="Charge relay system" evidence="15">
    <location>
        <position position="1422"/>
    </location>
</feature>
<dbReference type="Gene3D" id="3.20.20.80">
    <property type="entry name" value="Glycosidases"/>
    <property type="match status" value="1"/>
</dbReference>
<dbReference type="SUPFAM" id="SSF51445">
    <property type="entry name" value="(Trans)glycosidases"/>
    <property type="match status" value="1"/>
</dbReference>
<dbReference type="Gene3D" id="3.30.60.10">
    <property type="entry name" value="Endochitinase-like"/>
    <property type="match status" value="1"/>
</dbReference>
<dbReference type="CDD" id="cd00035">
    <property type="entry name" value="ChtBD1"/>
    <property type="match status" value="1"/>
</dbReference>
<evidence type="ECO:0000256" key="13">
    <source>
        <dbReference type="ARBA" id="ARBA00023295"/>
    </source>
</evidence>
<evidence type="ECO:0000256" key="1">
    <source>
        <dbReference type="ARBA" id="ARBA00000822"/>
    </source>
</evidence>
<dbReference type="PANTHER" id="PTHR47700:SF2">
    <property type="entry name" value="CHITINASE"/>
    <property type="match status" value="1"/>
</dbReference>
<dbReference type="SUPFAM" id="SSF54556">
    <property type="entry name" value="Chitinase insertion domain"/>
    <property type="match status" value="1"/>
</dbReference>
<dbReference type="SMART" id="SM00257">
    <property type="entry name" value="LysM"/>
    <property type="match status" value="2"/>
</dbReference>
<proteinExistence type="inferred from homology"/>
<feature type="region of interest" description="Disordered" evidence="17">
    <location>
        <begin position="1556"/>
        <end position="1595"/>
    </location>
</feature>
<evidence type="ECO:0000256" key="12">
    <source>
        <dbReference type="ARBA" id="ARBA00023277"/>
    </source>
</evidence>
<evidence type="ECO:0000256" key="6">
    <source>
        <dbReference type="ARBA" id="ARBA00022729"/>
    </source>
</evidence>
<keyword evidence="4" id="KW-0147">Chitin-binding</keyword>
<keyword evidence="13 16" id="KW-0326">Glycosidase</keyword>
<dbReference type="SMART" id="SM00636">
    <property type="entry name" value="Glyco_18"/>
    <property type="match status" value="1"/>
</dbReference>
<dbReference type="InterPro" id="IPR001223">
    <property type="entry name" value="Glyco_hydro18_cat"/>
</dbReference>
<feature type="domain" description="LysM" evidence="18">
    <location>
        <begin position="52"/>
        <end position="101"/>
    </location>
</feature>
<feature type="active site" description="Charge relay system" evidence="15">
    <location>
        <position position="1202"/>
    </location>
</feature>